<sequence>MKTVIIRNRGQLTIPDSIRKTVDWISPMSAVIISIAKFDEIIIRPHKYQKIADWDNLWKQIKKVRAFKGKGNLSSFIVEDREARR</sequence>
<dbReference type="Proteomes" id="UP000178845">
    <property type="component" value="Unassembled WGS sequence"/>
</dbReference>
<evidence type="ECO:0000313" key="2">
    <source>
        <dbReference type="Proteomes" id="UP000178845"/>
    </source>
</evidence>
<organism evidence="1 2">
    <name type="scientific">Candidatus Curtissbacteria bacterium RIFCSPLOWO2_02_FULL_40_13b</name>
    <dbReference type="NCBI Taxonomy" id="1797733"/>
    <lineage>
        <taxon>Bacteria</taxon>
        <taxon>Candidatus Curtissiibacteriota</taxon>
    </lineage>
</organism>
<dbReference type="EMBL" id="MFBW01000047">
    <property type="protein sequence ID" value="OGE06370.1"/>
    <property type="molecule type" value="Genomic_DNA"/>
</dbReference>
<comment type="caution">
    <text evidence="1">The sequence shown here is derived from an EMBL/GenBank/DDBJ whole genome shotgun (WGS) entry which is preliminary data.</text>
</comment>
<dbReference type="InterPro" id="IPR037914">
    <property type="entry name" value="SpoVT-AbrB_sf"/>
</dbReference>
<dbReference type="AlphaFoldDB" id="A0A1F5HQL5"/>
<reference evidence="1 2" key="1">
    <citation type="journal article" date="2016" name="Nat. Commun.">
        <title>Thousands of microbial genomes shed light on interconnected biogeochemical processes in an aquifer system.</title>
        <authorList>
            <person name="Anantharaman K."/>
            <person name="Brown C.T."/>
            <person name="Hug L.A."/>
            <person name="Sharon I."/>
            <person name="Castelle C.J."/>
            <person name="Probst A.J."/>
            <person name="Thomas B.C."/>
            <person name="Singh A."/>
            <person name="Wilkins M.J."/>
            <person name="Karaoz U."/>
            <person name="Brodie E.L."/>
            <person name="Williams K.H."/>
            <person name="Hubbard S.S."/>
            <person name="Banfield J.F."/>
        </authorList>
    </citation>
    <scope>NUCLEOTIDE SEQUENCE [LARGE SCALE GENOMIC DNA]</scope>
</reference>
<protein>
    <recommendedName>
        <fullName evidence="3">SpoVT-AbrB domain-containing protein</fullName>
    </recommendedName>
</protein>
<gene>
    <name evidence="1" type="ORF">A3I53_00720</name>
</gene>
<name>A0A1F5HQL5_9BACT</name>
<proteinExistence type="predicted"/>
<evidence type="ECO:0000313" key="1">
    <source>
        <dbReference type="EMBL" id="OGE06370.1"/>
    </source>
</evidence>
<dbReference type="SUPFAM" id="SSF89447">
    <property type="entry name" value="AbrB/MazE/MraZ-like"/>
    <property type="match status" value="1"/>
</dbReference>
<evidence type="ECO:0008006" key="3">
    <source>
        <dbReference type="Google" id="ProtNLM"/>
    </source>
</evidence>
<accession>A0A1F5HQL5</accession>